<evidence type="ECO:0000259" key="8">
    <source>
        <dbReference type="Pfam" id="PF11600"/>
    </source>
</evidence>
<comment type="caution">
    <text evidence="10">The sequence shown here is derived from an EMBL/GenBank/DDBJ whole genome shotgun (WGS) entry which is preliminary data.</text>
</comment>
<name>A0A3S3NXM3_9ACAR</name>
<feature type="domain" description="Chromatin assembly factor 1 subunit A dimerization" evidence="9">
    <location>
        <begin position="170"/>
        <end position="238"/>
    </location>
</feature>
<comment type="subcellular location">
    <subcellularLocation>
        <location evidence="1">Nucleus</location>
    </subcellularLocation>
</comment>
<proteinExistence type="predicted"/>
<protein>
    <submittedName>
        <fullName evidence="10">Chromatin assembly factor 1 subunit A-like protein</fullName>
    </submittedName>
</protein>
<dbReference type="OrthoDB" id="6515858at2759"/>
<dbReference type="Pfam" id="PF11600">
    <property type="entry name" value="CAF1A_acidic"/>
    <property type="match status" value="1"/>
</dbReference>
<dbReference type="EMBL" id="NCKU01001827">
    <property type="protein sequence ID" value="RWS11144.1"/>
    <property type="molecule type" value="Genomic_DNA"/>
</dbReference>
<dbReference type="InterPro" id="IPR021644">
    <property type="entry name" value="CAF-1_p150_acidic"/>
</dbReference>
<feature type="region of interest" description="Disordered" evidence="7">
    <location>
        <begin position="1"/>
        <end position="74"/>
    </location>
</feature>
<dbReference type="AlphaFoldDB" id="A0A3S3NXM3"/>
<evidence type="ECO:0000256" key="5">
    <source>
        <dbReference type="ARBA" id="ARBA00023204"/>
    </source>
</evidence>
<evidence type="ECO:0000256" key="7">
    <source>
        <dbReference type="SAM" id="MobiDB-lite"/>
    </source>
</evidence>
<evidence type="ECO:0000256" key="1">
    <source>
        <dbReference type="ARBA" id="ARBA00004123"/>
    </source>
</evidence>
<feature type="compositionally biased region" description="Acidic residues" evidence="7">
    <location>
        <begin position="253"/>
        <end position="265"/>
    </location>
</feature>
<dbReference type="GO" id="GO:0005634">
    <property type="term" value="C:nucleus"/>
    <property type="evidence" value="ECO:0007669"/>
    <property type="project" value="UniProtKB-SubCell"/>
</dbReference>
<feature type="domain" description="Chromatin assembly factor 1 p150 subunit acidic region" evidence="8">
    <location>
        <begin position="4"/>
        <end position="95"/>
    </location>
</feature>
<evidence type="ECO:0000256" key="6">
    <source>
        <dbReference type="ARBA" id="ARBA00023242"/>
    </source>
</evidence>
<evidence type="ECO:0000256" key="4">
    <source>
        <dbReference type="ARBA" id="ARBA00023186"/>
    </source>
</evidence>
<dbReference type="GO" id="GO:0033186">
    <property type="term" value="C:CAF-1 complex"/>
    <property type="evidence" value="ECO:0007669"/>
    <property type="project" value="TreeGrafter"/>
</dbReference>
<feature type="compositionally biased region" description="Basic and acidic residues" evidence="7">
    <location>
        <begin position="1"/>
        <end position="49"/>
    </location>
</feature>
<accession>A0A3S3NXM3</accession>
<feature type="region of interest" description="Disordered" evidence="7">
    <location>
        <begin position="250"/>
        <end position="270"/>
    </location>
</feature>
<dbReference type="GO" id="GO:0006260">
    <property type="term" value="P:DNA replication"/>
    <property type="evidence" value="ECO:0007669"/>
    <property type="project" value="UniProtKB-KW"/>
</dbReference>
<dbReference type="STRING" id="1965070.A0A3S3NXM3"/>
<feature type="compositionally biased region" description="Basic and acidic residues" evidence="7">
    <location>
        <begin position="225"/>
        <end position="236"/>
    </location>
</feature>
<dbReference type="PANTHER" id="PTHR15272">
    <property type="entry name" value="CHROMATIN ASSEMBLY FACTOR 1 SUBUNIT A CAF-1 SUBUNIT A"/>
    <property type="match status" value="1"/>
</dbReference>
<keyword evidence="11" id="KW-1185">Reference proteome</keyword>
<evidence type="ECO:0000256" key="3">
    <source>
        <dbReference type="ARBA" id="ARBA00022763"/>
    </source>
</evidence>
<dbReference type="GO" id="GO:0006334">
    <property type="term" value="P:nucleosome assembly"/>
    <property type="evidence" value="ECO:0007669"/>
    <property type="project" value="TreeGrafter"/>
</dbReference>
<keyword evidence="3" id="KW-0227">DNA damage</keyword>
<feature type="region of interest" description="Disordered" evidence="7">
    <location>
        <begin position="216"/>
        <end position="236"/>
    </location>
</feature>
<evidence type="ECO:0000259" key="9">
    <source>
        <dbReference type="Pfam" id="PF12253"/>
    </source>
</evidence>
<organism evidence="10 11">
    <name type="scientific">Dinothrombium tinctorium</name>
    <dbReference type="NCBI Taxonomy" id="1965070"/>
    <lineage>
        <taxon>Eukaryota</taxon>
        <taxon>Metazoa</taxon>
        <taxon>Ecdysozoa</taxon>
        <taxon>Arthropoda</taxon>
        <taxon>Chelicerata</taxon>
        <taxon>Arachnida</taxon>
        <taxon>Acari</taxon>
        <taxon>Acariformes</taxon>
        <taxon>Trombidiformes</taxon>
        <taxon>Prostigmata</taxon>
        <taxon>Anystina</taxon>
        <taxon>Parasitengona</taxon>
        <taxon>Trombidioidea</taxon>
        <taxon>Trombidiidae</taxon>
        <taxon>Dinothrombium</taxon>
    </lineage>
</organism>
<keyword evidence="6" id="KW-0539">Nucleus</keyword>
<dbReference type="InterPro" id="IPR022043">
    <property type="entry name" value="CAF1A_DD"/>
</dbReference>
<keyword evidence="5" id="KW-0234">DNA repair</keyword>
<evidence type="ECO:0000313" key="11">
    <source>
        <dbReference type="Proteomes" id="UP000285301"/>
    </source>
</evidence>
<dbReference type="PANTHER" id="PTHR15272:SF0">
    <property type="entry name" value="CHROMATIN ASSEMBLY FACTOR 1 SUBUNIT A"/>
    <property type="match status" value="1"/>
</dbReference>
<feature type="compositionally biased region" description="Low complexity" evidence="7">
    <location>
        <begin position="65"/>
        <end position="74"/>
    </location>
</feature>
<dbReference type="Proteomes" id="UP000285301">
    <property type="component" value="Unassembled WGS sequence"/>
</dbReference>
<dbReference type="Pfam" id="PF12253">
    <property type="entry name" value="CAF1A_dimeriz"/>
    <property type="match status" value="1"/>
</dbReference>
<sequence length="327" mass="38664">MELKQRELEEKEKKKAQREEEKLKKLEEKRKIEEEKLEMKEKEKRKQEKQQQVLLNFIKKEPKPNDSISSSHDLSISNSEASTSIFLPFQLKPNQKLAELVPSFIKESFNKNGFDEIIAQQNREFHQLYLQELKERKRTNKSFKNSKKSIDGSSDVIIIEEDDKKLYRAKLLQFRENTRPPYFGTFRKKSLFISGRRPFHKDDGLFNYDVDSDEEWEEEEEGEEIKDSESEKSVDENEKYEIDDFFVPHGYLSDDEQEGANEDGTESDKPEMLLKEDILIEERRKVLKPLKPIVIGCCWTENKENNGISTQNAAILEQYRAIFHNVS</sequence>
<keyword evidence="4" id="KW-0143">Chaperone</keyword>
<gene>
    <name evidence="10" type="ORF">B4U79_07539</name>
</gene>
<evidence type="ECO:0000313" key="10">
    <source>
        <dbReference type="EMBL" id="RWS11144.1"/>
    </source>
</evidence>
<reference evidence="10 11" key="1">
    <citation type="journal article" date="2018" name="Gigascience">
        <title>Genomes of trombidid mites reveal novel predicted allergens and laterally-transferred genes associated with secondary metabolism.</title>
        <authorList>
            <person name="Dong X."/>
            <person name="Chaisiri K."/>
            <person name="Xia D."/>
            <person name="Armstrong S.D."/>
            <person name="Fang Y."/>
            <person name="Donnelly M.J."/>
            <person name="Kadowaki T."/>
            <person name="McGarry J.W."/>
            <person name="Darby A.C."/>
            <person name="Makepeace B.L."/>
        </authorList>
    </citation>
    <scope>NUCLEOTIDE SEQUENCE [LARGE SCALE GENOMIC DNA]</scope>
    <source>
        <strain evidence="10">UoL-WK</strain>
    </source>
</reference>
<keyword evidence="2" id="KW-0235">DNA replication</keyword>
<evidence type="ECO:0000256" key="2">
    <source>
        <dbReference type="ARBA" id="ARBA00022705"/>
    </source>
</evidence>
<dbReference type="GO" id="GO:0006281">
    <property type="term" value="P:DNA repair"/>
    <property type="evidence" value="ECO:0007669"/>
    <property type="project" value="UniProtKB-KW"/>
</dbReference>